<dbReference type="Pfam" id="PF13276">
    <property type="entry name" value="HTH_21"/>
    <property type="match status" value="1"/>
</dbReference>
<dbReference type="SUPFAM" id="SSF53098">
    <property type="entry name" value="Ribonuclease H-like"/>
    <property type="match status" value="1"/>
</dbReference>
<dbReference type="InterPro" id="IPR009057">
    <property type="entry name" value="Homeodomain-like_sf"/>
</dbReference>
<name>A0AAW9J4T2_CLOPF</name>
<evidence type="ECO:0000313" key="4">
    <source>
        <dbReference type="Proteomes" id="UP001289066"/>
    </source>
</evidence>
<dbReference type="Gene3D" id="3.30.420.10">
    <property type="entry name" value="Ribonuclease H-like superfamily/Ribonuclease H"/>
    <property type="match status" value="1"/>
</dbReference>
<dbReference type="GO" id="GO:0006313">
    <property type="term" value="P:DNA transposition"/>
    <property type="evidence" value="ECO:0007669"/>
    <property type="project" value="InterPro"/>
</dbReference>
<dbReference type="GO" id="GO:0015074">
    <property type="term" value="P:DNA integration"/>
    <property type="evidence" value="ECO:0007669"/>
    <property type="project" value="InterPro"/>
</dbReference>
<accession>A0AAW9J4T2</accession>
<sequence>MGRGKKYTEDYKEMISDLYKSGMTISEISSEYGIAKSTINGWVKANKEIKISEDEVITLKEVAKLKKEMARIKEENEIFKKSYGHICERELNKIIQVIEVNKETYGVKKMCSILNVPRSTYYSKKNPKKSEREIENEKLKTAILKYYKESKCRYGAPKIKIMLSKNGFNISIKRTQRLMRELGIKSIIIKKYKPTSKKKPKEGLENLLKRDFTTTSINEKWVGDITYIKTQKDGWCYLASVLDLHSKKIVGYSFGKNMTNDLVIAALKNACYLQDISKDNKIIFHSDLGSQYTSNDMKNLCNEFNIIQSFSQKGCPYDNACIESFHAVLKKEEVYRNTYEKYEDAKKSIFQYIESFYNSKRLHSALDYNTPNEVEFKALNAA</sequence>
<dbReference type="EMBL" id="WNVG01000108">
    <property type="protein sequence ID" value="MDZ5033963.1"/>
    <property type="molecule type" value="Genomic_DNA"/>
</dbReference>
<dbReference type="InterPro" id="IPR036388">
    <property type="entry name" value="WH-like_DNA-bd_sf"/>
</dbReference>
<evidence type="ECO:0000256" key="1">
    <source>
        <dbReference type="ARBA" id="ARBA00002286"/>
    </source>
</evidence>
<dbReference type="InterPro" id="IPR002514">
    <property type="entry name" value="Transposase_8"/>
</dbReference>
<dbReference type="NCBIfam" id="NF033516">
    <property type="entry name" value="transpos_IS3"/>
    <property type="match status" value="1"/>
</dbReference>
<evidence type="ECO:0000259" key="2">
    <source>
        <dbReference type="PROSITE" id="PS50994"/>
    </source>
</evidence>
<dbReference type="GO" id="GO:0004803">
    <property type="term" value="F:transposase activity"/>
    <property type="evidence" value="ECO:0007669"/>
    <property type="project" value="InterPro"/>
</dbReference>
<dbReference type="Pfam" id="PF01527">
    <property type="entry name" value="HTH_Tnp_1"/>
    <property type="match status" value="1"/>
</dbReference>
<dbReference type="InterPro" id="IPR048020">
    <property type="entry name" value="Transpos_IS3"/>
</dbReference>
<dbReference type="InterPro" id="IPR025948">
    <property type="entry name" value="HTH-like_dom"/>
</dbReference>
<dbReference type="InterPro" id="IPR001584">
    <property type="entry name" value="Integrase_cat-core"/>
</dbReference>
<protein>
    <submittedName>
        <fullName evidence="3">IS3 family transposase</fullName>
    </submittedName>
</protein>
<dbReference type="InterPro" id="IPR012337">
    <property type="entry name" value="RNaseH-like_sf"/>
</dbReference>
<dbReference type="PANTHER" id="PTHR46889:SF7">
    <property type="entry name" value="TRANSPOSASE FOR INSERTION SEQUENCE ELEMENT IS904"/>
    <property type="match status" value="1"/>
</dbReference>
<comment type="function">
    <text evidence="1">Involved in the transposition of the insertion sequence.</text>
</comment>
<gene>
    <name evidence="3" type="ORF">GNF81_14520</name>
</gene>
<dbReference type="Pfam" id="PF13333">
    <property type="entry name" value="rve_2"/>
    <property type="match status" value="1"/>
</dbReference>
<proteinExistence type="predicted"/>
<dbReference type="PANTHER" id="PTHR46889">
    <property type="entry name" value="TRANSPOSASE INSF FOR INSERTION SEQUENCE IS3B-RELATED"/>
    <property type="match status" value="1"/>
</dbReference>
<dbReference type="AlphaFoldDB" id="A0AAW9J4T2"/>
<comment type="caution">
    <text evidence="3">The sequence shown here is derived from an EMBL/GenBank/DDBJ whole genome shotgun (WGS) entry which is preliminary data.</text>
</comment>
<dbReference type="Pfam" id="PF00665">
    <property type="entry name" value="rve"/>
    <property type="match status" value="1"/>
</dbReference>
<dbReference type="GO" id="GO:0003677">
    <property type="term" value="F:DNA binding"/>
    <property type="evidence" value="ECO:0007669"/>
    <property type="project" value="InterPro"/>
</dbReference>
<dbReference type="PROSITE" id="PS50994">
    <property type="entry name" value="INTEGRASE"/>
    <property type="match status" value="1"/>
</dbReference>
<organism evidence="3 4">
    <name type="scientific">Clostridium perfringens</name>
    <dbReference type="NCBI Taxonomy" id="1502"/>
    <lineage>
        <taxon>Bacteria</taxon>
        <taxon>Bacillati</taxon>
        <taxon>Bacillota</taxon>
        <taxon>Clostridia</taxon>
        <taxon>Eubacteriales</taxon>
        <taxon>Clostridiaceae</taxon>
        <taxon>Clostridium</taxon>
    </lineage>
</organism>
<evidence type="ECO:0000313" key="3">
    <source>
        <dbReference type="EMBL" id="MDZ5033963.1"/>
    </source>
</evidence>
<dbReference type="InterPro" id="IPR036397">
    <property type="entry name" value="RNaseH_sf"/>
</dbReference>
<dbReference type="InterPro" id="IPR050900">
    <property type="entry name" value="Transposase_IS3/IS150/IS904"/>
</dbReference>
<feature type="domain" description="Integrase catalytic" evidence="2">
    <location>
        <begin position="196"/>
        <end position="379"/>
    </location>
</feature>
<dbReference type="SUPFAM" id="SSF46689">
    <property type="entry name" value="Homeodomain-like"/>
    <property type="match status" value="1"/>
</dbReference>
<dbReference type="Gene3D" id="1.10.10.10">
    <property type="entry name" value="Winged helix-like DNA-binding domain superfamily/Winged helix DNA-binding domain"/>
    <property type="match status" value="1"/>
</dbReference>
<reference evidence="3" key="1">
    <citation type="submission" date="2019-11" db="EMBL/GenBank/DDBJ databases">
        <title>Characterization of Clostridium perfringens isolates from swine manure treated agricultural soils.</title>
        <authorList>
            <person name="Wushke S.T."/>
        </authorList>
    </citation>
    <scope>NUCLEOTIDE SEQUENCE</scope>
    <source>
        <strain evidence="3">X15</strain>
    </source>
</reference>
<dbReference type="Proteomes" id="UP001289066">
    <property type="component" value="Unassembled WGS sequence"/>
</dbReference>